<feature type="compositionally biased region" description="Polar residues" evidence="7">
    <location>
        <begin position="595"/>
        <end position="610"/>
    </location>
</feature>
<feature type="transmembrane region" description="Helical" evidence="8">
    <location>
        <begin position="425"/>
        <end position="443"/>
    </location>
</feature>
<evidence type="ECO:0000256" key="7">
    <source>
        <dbReference type="SAM" id="MobiDB-lite"/>
    </source>
</evidence>
<keyword evidence="5 8" id="KW-0472">Membrane</keyword>
<dbReference type="EMBL" id="CP015057">
    <property type="protein sequence ID" value="QGN15942.1"/>
    <property type="molecule type" value="Genomic_DNA"/>
</dbReference>
<proteinExistence type="predicted"/>
<gene>
    <name evidence="9" type="primary">ALE1</name>
    <name evidence="9" type="ORF">FIM1_2640</name>
</gene>
<evidence type="ECO:0000313" key="9">
    <source>
        <dbReference type="EMBL" id="QGN15942.1"/>
    </source>
</evidence>
<evidence type="ECO:0000256" key="1">
    <source>
        <dbReference type="ARBA" id="ARBA00004141"/>
    </source>
</evidence>
<feature type="transmembrane region" description="Helical" evidence="8">
    <location>
        <begin position="455"/>
        <end position="476"/>
    </location>
</feature>
<accession>A0ABX6EW30</accession>
<evidence type="ECO:0000256" key="2">
    <source>
        <dbReference type="ARBA" id="ARBA00022679"/>
    </source>
</evidence>
<feature type="transmembrane region" description="Helical" evidence="8">
    <location>
        <begin position="231"/>
        <end position="250"/>
    </location>
</feature>
<keyword evidence="2" id="KW-0808">Transferase</keyword>
<feature type="transmembrane region" description="Helical" evidence="8">
    <location>
        <begin position="51"/>
        <end position="66"/>
    </location>
</feature>
<evidence type="ECO:0000256" key="6">
    <source>
        <dbReference type="ARBA" id="ARBA00023315"/>
    </source>
</evidence>
<keyword evidence="6 9" id="KW-0012">Acyltransferase</keyword>
<dbReference type="InterPro" id="IPR004299">
    <property type="entry name" value="MBOAT_fam"/>
</dbReference>
<evidence type="ECO:0000256" key="3">
    <source>
        <dbReference type="ARBA" id="ARBA00022692"/>
    </source>
</evidence>
<name>A0ABX6EW30_KLUMA</name>
<dbReference type="InterPro" id="IPR049941">
    <property type="entry name" value="LPLAT_7/PORCN-like"/>
</dbReference>
<reference evidence="9 10" key="1">
    <citation type="submission" date="2016-03" db="EMBL/GenBank/DDBJ databases">
        <title>How can Kluyveromyces marxianus grow so fast - potential evolutionary course in Saccharomyces Complex revealed by comparative genomics.</title>
        <authorList>
            <person name="Mo W."/>
            <person name="Lu W."/>
            <person name="Yang X."/>
            <person name="Qi J."/>
            <person name="Lv H."/>
        </authorList>
    </citation>
    <scope>NUCLEOTIDE SEQUENCE [LARGE SCALE GENOMIC DNA]</scope>
    <source>
        <strain evidence="9 10">FIM1</strain>
    </source>
</reference>
<sequence length="619" mass="72526">MYNPIDAQLQLLAEKCGLDEVTLKLAICLFASFPLNGILKRLPDERITLKCYFIIAISAFYIFGVLNLYDGFVTLFISTMFTYVITRYYQSRFMPYVNFVFVMGHLAVNHMHAQFFAVYDPSKIDITGAQMVLVMKLTSFAWSYYDGTLADQKTLTEYQLARSVQKHPSVLRFLAYAFFYPSLLTGPSFDYADFESWLDCEIFRDLPESKKPRRKWKKDPTIRRQIPKSSGVAIVKILQGISWLAMSFVAKDYFYPEYLFTPEFANEKSFIYKIHYLFVLAFAYRFKYYAAWTISEASCIVCGLGYNGYDKKLNKIKWNRVQNIDIWKLEMAQNTHETLEAWNMNTNKWLKNYVYLRVAKPGAKPGFRSTLFTFLTSAFWHGTRPGYYLTFATGALFQTCGKIYRRNYRPIFMAKDGKTPRKFKFIYDIITFYVTKLAFGYLVQPFVILDLGNSLYVWKTVYFYIHIGILATFFVFKGPFSKQYVKWLQSFQPVQVEMKRKKKLEDELASGSGSLSSIIAQKQAFEKAEAEAEAEFELAMDLGIPSVDLDKDHLDEAKKELKEFRRQYEEWRNEKGLEIEEENLRRAYDKFTQQFSSAKNQKRMSFSDYSPTPIEKKKD</sequence>
<protein>
    <submittedName>
        <fullName evidence="9">Acyltransferase for lyso-phosphatidylethanolamine</fullName>
    </submittedName>
</protein>
<organism evidence="9 10">
    <name type="scientific">Kluyveromyces marxianus</name>
    <name type="common">Yeast</name>
    <name type="synonym">Candida kefyr</name>
    <dbReference type="NCBI Taxonomy" id="4911"/>
    <lineage>
        <taxon>Eukaryota</taxon>
        <taxon>Fungi</taxon>
        <taxon>Dikarya</taxon>
        <taxon>Ascomycota</taxon>
        <taxon>Saccharomycotina</taxon>
        <taxon>Saccharomycetes</taxon>
        <taxon>Saccharomycetales</taxon>
        <taxon>Saccharomycetaceae</taxon>
        <taxon>Kluyveromyces</taxon>
    </lineage>
</organism>
<comment type="subcellular location">
    <subcellularLocation>
        <location evidence="1">Membrane</location>
        <topology evidence="1">Multi-pass membrane protein</topology>
    </subcellularLocation>
</comment>
<feature type="region of interest" description="Disordered" evidence="7">
    <location>
        <begin position="595"/>
        <end position="619"/>
    </location>
</feature>
<keyword evidence="10" id="KW-1185">Reference proteome</keyword>
<dbReference type="PANTHER" id="PTHR13906">
    <property type="entry name" value="PORCUPINE"/>
    <property type="match status" value="1"/>
</dbReference>
<dbReference type="Pfam" id="PF03062">
    <property type="entry name" value="MBOAT"/>
    <property type="match status" value="1"/>
</dbReference>
<dbReference type="GO" id="GO:0016746">
    <property type="term" value="F:acyltransferase activity"/>
    <property type="evidence" value="ECO:0007669"/>
    <property type="project" value="UniProtKB-KW"/>
</dbReference>
<keyword evidence="4 8" id="KW-1133">Transmembrane helix</keyword>
<dbReference type="Proteomes" id="UP000422736">
    <property type="component" value="Chromosome 4"/>
</dbReference>
<dbReference type="PANTHER" id="PTHR13906:SF4">
    <property type="entry name" value="LYSOPHOSPHOLIPID ACYLTRANSFERASE 6"/>
    <property type="match status" value="1"/>
</dbReference>
<evidence type="ECO:0000256" key="4">
    <source>
        <dbReference type="ARBA" id="ARBA00022989"/>
    </source>
</evidence>
<evidence type="ECO:0000313" key="10">
    <source>
        <dbReference type="Proteomes" id="UP000422736"/>
    </source>
</evidence>
<evidence type="ECO:0000256" key="8">
    <source>
        <dbReference type="SAM" id="Phobius"/>
    </source>
</evidence>
<evidence type="ECO:0000256" key="5">
    <source>
        <dbReference type="ARBA" id="ARBA00023136"/>
    </source>
</evidence>
<feature type="transmembrane region" description="Helical" evidence="8">
    <location>
        <begin position="21"/>
        <end position="39"/>
    </location>
</feature>
<keyword evidence="3 8" id="KW-0812">Transmembrane</keyword>